<name>A0A1M7JFG3_9FIRM</name>
<feature type="domain" description="Bacterial Pleckstrin homology" evidence="1">
    <location>
        <begin position="40"/>
        <end position="124"/>
    </location>
</feature>
<dbReference type="Proteomes" id="UP000184038">
    <property type="component" value="Unassembled WGS sequence"/>
</dbReference>
<evidence type="ECO:0000259" key="1">
    <source>
        <dbReference type="Pfam" id="PF10882"/>
    </source>
</evidence>
<dbReference type="InterPro" id="IPR027783">
    <property type="entry name" value="Bacterial_PH-related"/>
</dbReference>
<accession>A0A1M7JFG3</accession>
<sequence>MKYAKPAGKVLTVFIALVILAMPISAIGIIQSEFSPLLLTIDEDSITAKHFHTTYDIDFDDIKTVETWDELPDISKDNGTGFSTLCKGTYSISGNGSCTVCFNPQNHLFIMITKKNGKKYVFSSSTDEKTYEVYNRLVTNVSN</sequence>
<keyword evidence="3" id="KW-1185">Reference proteome</keyword>
<dbReference type="Pfam" id="PF10882">
    <property type="entry name" value="bPH_5"/>
    <property type="match status" value="1"/>
</dbReference>
<reference evidence="2 3" key="1">
    <citation type="submission" date="2016-11" db="EMBL/GenBank/DDBJ databases">
        <authorList>
            <person name="Jaros S."/>
            <person name="Januszkiewicz K."/>
            <person name="Wedrychowicz H."/>
        </authorList>
    </citation>
    <scope>NUCLEOTIDE SEQUENCE [LARGE SCALE GENOMIC DNA]</scope>
    <source>
        <strain evidence="2 3">DSM 15930</strain>
    </source>
</reference>
<protein>
    <submittedName>
        <fullName evidence="2">PH domain-containing protein</fullName>
    </submittedName>
</protein>
<dbReference type="AlphaFoldDB" id="A0A1M7JFG3"/>
<gene>
    <name evidence="2" type="ORF">SAMN02746066_02241</name>
</gene>
<evidence type="ECO:0000313" key="3">
    <source>
        <dbReference type="Proteomes" id="UP000184038"/>
    </source>
</evidence>
<organism evidence="2 3">
    <name type="scientific">Anaerosporobacter mobilis DSM 15930</name>
    <dbReference type="NCBI Taxonomy" id="1120996"/>
    <lineage>
        <taxon>Bacteria</taxon>
        <taxon>Bacillati</taxon>
        <taxon>Bacillota</taxon>
        <taxon>Clostridia</taxon>
        <taxon>Lachnospirales</taxon>
        <taxon>Lachnospiraceae</taxon>
        <taxon>Anaerosporobacter</taxon>
    </lineage>
</organism>
<dbReference type="EMBL" id="FRCP01000011">
    <property type="protein sequence ID" value="SHM51734.1"/>
    <property type="molecule type" value="Genomic_DNA"/>
</dbReference>
<evidence type="ECO:0000313" key="2">
    <source>
        <dbReference type="EMBL" id="SHM51734.1"/>
    </source>
</evidence>
<proteinExistence type="predicted"/>